<organism evidence="2 3">
    <name type="scientific">Strongylus vulgaris</name>
    <name type="common">Blood worm</name>
    <dbReference type="NCBI Taxonomy" id="40348"/>
    <lineage>
        <taxon>Eukaryota</taxon>
        <taxon>Metazoa</taxon>
        <taxon>Ecdysozoa</taxon>
        <taxon>Nematoda</taxon>
        <taxon>Chromadorea</taxon>
        <taxon>Rhabditida</taxon>
        <taxon>Rhabditina</taxon>
        <taxon>Rhabditomorpha</taxon>
        <taxon>Strongyloidea</taxon>
        <taxon>Strongylidae</taxon>
        <taxon>Strongylus</taxon>
    </lineage>
</organism>
<dbReference type="EMBL" id="UYYB01027676">
    <property type="protein sequence ID" value="VDM72873.1"/>
    <property type="molecule type" value="Genomic_DNA"/>
</dbReference>
<protein>
    <recommendedName>
        <fullName evidence="1">Diacylglycerol kinase type I N-terminal domain-containing protein</fullName>
    </recommendedName>
</protein>
<dbReference type="InterPro" id="IPR029477">
    <property type="entry name" value="DAG_kinase_typeI_N"/>
</dbReference>
<evidence type="ECO:0000259" key="1">
    <source>
        <dbReference type="Pfam" id="PF14513"/>
    </source>
</evidence>
<dbReference type="InterPro" id="IPR011992">
    <property type="entry name" value="EF-hand-dom_pair"/>
</dbReference>
<dbReference type="AlphaFoldDB" id="A0A3P7IY50"/>
<dbReference type="OrthoDB" id="242257at2759"/>
<dbReference type="SUPFAM" id="SSF47473">
    <property type="entry name" value="EF-hand"/>
    <property type="match status" value="1"/>
</dbReference>
<dbReference type="Gene3D" id="1.10.238.110">
    <property type="entry name" value="Diacylglycerol kinase alpha"/>
    <property type="match status" value="1"/>
</dbReference>
<evidence type="ECO:0000313" key="2">
    <source>
        <dbReference type="EMBL" id="VDM72873.1"/>
    </source>
</evidence>
<accession>A0A3P7IY50</accession>
<proteinExistence type="predicted"/>
<dbReference type="InterPro" id="IPR038199">
    <property type="entry name" value="DGK_typeI_N_sf"/>
</dbReference>
<evidence type="ECO:0000313" key="3">
    <source>
        <dbReference type="Proteomes" id="UP000270094"/>
    </source>
</evidence>
<name>A0A3P7IY50_STRVU</name>
<dbReference type="Pfam" id="PF14513">
    <property type="entry name" value="DAG_kinase_N"/>
    <property type="match status" value="1"/>
</dbReference>
<gene>
    <name evidence="2" type="ORF">SVUK_LOCUS7871</name>
</gene>
<sequence>MLVEFQPQGKFFSYLDLDEQGHQTINMEGFKKFLSEYFEADLPPELLQQLSLSFSKAPRTGWLPYLTHTITIIGHLLIHKDKLS</sequence>
<dbReference type="Proteomes" id="UP000270094">
    <property type="component" value="Unassembled WGS sequence"/>
</dbReference>
<keyword evidence="3" id="KW-1185">Reference proteome</keyword>
<reference evidence="2 3" key="1">
    <citation type="submission" date="2018-11" db="EMBL/GenBank/DDBJ databases">
        <authorList>
            <consortium name="Pathogen Informatics"/>
        </authorList>
    </citation>
    <scope>NUCLEOTIDE SEQUENCE [LARGE SCALE GENOMIC DNA]</scope>
</reference>
<feature type="domain" description="Diacylglycerol kinase type I N-terminal" evidence="1">
    <location>
        <begin position="1"/>
        <end position="59"/>
    </location>
</feature>